<dbReference type="SMART" id="SM00869">
    <property type="entry name" value="Autotransporter"/>
    <property type="match status" value="1"/>
</dbReference>
<proteinExistence type="predicted"/>
<dbReference type="GO" id="GO:0016787">
    <property type="term" value="F:hydrolase activity"/>
    <property type="evidence" value="ECO:0007669"/>
    <property type="project" value="UniProtKB-KW"/>
</dbReference>
<protein>
    <submittedName>
        <fullName evidence="3">Peptidase S6, IgA endopeptidase from phage origin</fullName>
        <ecNumber evidence="3">3.4.21.-</ecNumber>
    </submittedName>
</protein>
<dbReference type="EC" id="3.4.21.-" evidence="3"/>
<accession>A0A377CWS7</accession>
<dbReference type="InterPro" id="IPR005546">
    <property type="entry name" value="Autotransporte_beta"/>
</dbReference>
<reference evidence="3 4" key="1">
    <citation type="submission" date="2018-06" db="EMBL/GenBank/DDBJ databases">
        <authorList>
            <consortium name="Pathogen Informatics"/>
            <person name="Doyle S."/>
        </authorList>
    </citation>
    <scope>NUCLEOTIDE SEQUENCE [LARGE SCALE GENOMIC DNA]</scope>
    <source>
        <strain evidence="3 4">NCTC7922</strain>
    </source>
</reference>
<gene>
    <name evidence="3" type="primary">eaaA_6</name>
    <name evidence="3" type="ORF">NCTC7922_00015</name>
</gene>
<dbReference type="NCBIfam" id="TIGR01414">
    <property type="entry name" value="autotrans_barl"/>
    <property type="match status" value="1"/>
</dbReference>
<dbReference type="SUPFAM" id="SSF103515">
    <property type="entry name" value="Autotransporter"/>
    <property type="match status" value="1"/>
</dbReference>
<dbReference type="Proteomes" id="UP000254174">
    <property type="component" value="Unassembled WGS sequence"/>
</dbReference>
<evidence type="ECO:0000313" key="4">
    <source>
        <dbReference type="Proteomes" id="UP000254174"/>
    </source>
</evidence>
<dbReference type="InterPro" id="IPR036709">
    <property type="entry name" value="Autotransporte_beta_dom_sf"/>
</dbReference>
<sequence>MDEVSRPSLPVVMRQDAKTPNPVEAVSPVPSPAPAASVTDVPTGENTGESGEYRDETRWLLTGYRSTVNASAVRDAGMLMSMGHRNFINEVNNLNKRMGDLRDINGEAGAWARIMSGTGSAGGGFSDNYTHVQVGADKKHELDGLDLFTGVTMTYTDSNAGSDTFSGKRSQWVRGLYASALFDSGAYIDLIGKYVHHDNEYTATFAGLGTKDYGSHSWYAGAEVGYRYHVTEDAWIEPQAELVYGAVSGKQFSWKDQGMNLTMKDKDFNPLIGRTGVDVGKSFSGKDWKVTARAGLGYQFDLLANGETVLRDASGEKRIKGEKDGRMLMSVGLNAEVRDNIRFGLEFEKSAFGKYNVDNAVNAGFRYSF</sequence>
<keyword evidence="3" id="KW-0378">Hydrolase</keyword>
<name>A0A377CWS7_ECOLX</name>
<feature type="domain" description="Autotransporter" evidence="2">
    <location>
        <begin position="103"/>
        <end position="369"/>
    </location>
</feature>
<dbReference type="AlphaFoldDB" id="A0A377CWS7"/>
<organism evidence="3 4">
    <name type="scientific">Escherichia coli</name>
    <dbReference type="NCBI Taxonomy" id="562"/>
    <lineage>
        <taxon>Bacteria</taxon>
        <taxon>Pseudomonadati</taxon>
        <taxon>Pseudomonadota</taxon>
        <taxon>Gammaproteobacteria</taxon>
        <taxon>Enterobacterales</taxon>
        <taxon>Enterobacteriaceae</taxon>
        <taxon>Escherichia</taxon>
    </lineage>
</organism>
<dbReference type="PROSITE" id="PS51208">
    <property type="entry name" value="AUTOTRANSPORTER"/>
    <property type="match status" value="1"/>
</dbReference>
<dbReference type="InterPro" id="IPR006315">
    <property type="entry name" value="OM_autotransptr_brl_dom"/>
</dbReference>
<dbReference type="EMBL" id="UGFC01000001">
    <property type="protein sequence ID" value="STM08420.1"/>
    <property type="molecule type" value="Genomic_DNA"/>
</dbReference>
<evidence type="ECO:0000313" key="3">
    <source>
        <dbReference type="EMBL" id="STM08420.1"/>
    </source>
</evidence>
<evidence type="ECO:0000256" key="1">
    <source>
        <dbReference type="SAM" id="MobiDB-lite"/>
    </source>
</evidence>
<dbReference type="GO" id="GO:0019867">
    <property type="term" value="C:outer membrane"/>
    <property type="evidence" value="ECO:0007669"/>
    <property type="project" value="InterPro"/>
</dbReference>
<feature type="region of interest" description="Disordered" evidence="1">
    <location>
        <begin position="1"/>
        <end position="54"/>
    </location>
</feature>
<evidence type="ECO:0000259" key="2">
    <source>
        <dbReference type="PROSITE" id="PS51208"/>
    </source>
</evidence>
<feature type="compositionally biased region" description="Low complexity" evidence="1">
    <location>
        <begin position="22"/>
        <end position="38"/>
    </location>
</feature>
<dbReference type="Gene3D" id="2.40.128.130">
    <property type="entry name" value="Autotransporter beta-domain"/>
    <property type="match status" value="1"/>
</dbReference>
<dbReference type="Pfam" id="PF03797">
    <property type="entry name" value="Autotransporter"/>
    <property type="match status" value="1"/>
</dbReference>